<dbReference type="InterPro" id="IPR039425">
    <property type="entry name" value="RNA_pol_sigma-70-like"/>
</dbReference>
<gene>
    <name evidence="7" type="ORF">LR394_00960</name>
</gene>
<dbReference type="Proteomes" id="UP001138997">
    <property type="component" value="Unassembled WGS sequence"/>
</dbReference>
<sequence length="184" mass="20972">MGITADDEFRRLYADNFIAILNYARRRVRQSDDAPDLVAETFLVAWRRRSEVPPGDHGRLWLYGVARLVLANHARGEQRRRRLGQRLRLEHREYPVTVDAGNVDVRDALARLAPNDREVLELTVWEQLTPTEIAVALGLSPEVVRTRLRRARTRLRSQLECHAPGPAGQELAVRAESELKGGKP</sequence>
<organism evidence="7 8">
    <name type="scientific">Kineosporia babensis</name>
    <dbReference type="NCBI Taxonomy" id="499548"/>
    <lineage>
        <taxon>Bacteria</taxon>
        <taxon>Bacillati</taxon>
        <taxon>Actinomycetota</taxon>
        <taxon>Actinomycetes</taxon>
        <taxon>Kineosporiales</taxon>
        <taxon>Kineosporiaceae</taxon>
        <taxon>Kineosporia</taxon>
    </lineage>
</organism>
<keyword evidence="2" id="KW-0805">Transcription regulation</keyword>
<keyword evidence="3" id="KW-0731">Sigma factor</keyword>
<comment type="caution">
    <text evidence="7">The sequence shown here is derived from an EMBL/GenBank/DDBJ whole genome shotgun (WGS) entry which is preliminary data.</text>
</comment>
<dbReference type="InterPro" id="IPR036388">
    <property type="entry name" value="WH-like_DNA-bd_sf"/>
</dbReference>
<keyword evidence="4" id="KW-0804">Transcription</keyword>
<reference evidence="7" key="1">
    <citation type="submission" date="2021-11" db="EMBL/GenBank/DDBJ databases">
        <title>Streptomyces corallinus and Kineosporia corallina sp. nov., two new coral-derived marine actinobacteria.</title>
        <authorList>
            <person name="Buangrab K."/>
            <person name="Sutthacheep M."/>
            <person name="Yeemin T."/>
            <person name="Harunari E."/>
            <person name="Igarashi Y."/>
            <person name="Sripreechasak P."/>
            <person name="Kanchanasin P."/>
            <person name="Tanasupawat S."/>
            <person name="Phongsopitanun W."/>
        </authorList>
    </citation>
    <scope>NUCLEOTIDE SEQUENCE</scope>
    <source>
        <strain evidence="7">JCM 31032</strain>
    </source>
</reference>
<dbReference type="InterPro" id="IPR014284">
    <property type="entry name" value="RNA_pol_sigma-70_dom"/>
</dbReference>
<evidence type="ECO:0000259" key="6">
    <source>
        <dbReference type="Pfam" id="PF08281"/>
    </source>
</evidence>
<dbReference type="Gene3D" id="1.10.10.10">
    <property type="entry name" value="Winged helix-like DNA-binding domain superfamily/Winged helix DNA-binding domain"/>
    <property type="match status" value="1"/>
</dbReference>
<dbReference type="InterPro" id="IPR013249">
    <property type="entry name" value="RNA_pol_sigma70_r4_t2"/>
</dbReference>
<dbReference type="RefSeq" id="WP_231438377.1">
    <property type="nucleotide sequence ID" value="NZ_JAJOMB010000001.1"/>
</dbReference>
<dbReference type="Gene3D" id="1.10.1740.10">
    <property type="match status" value="1"/>
</dbReference>
<evidence type="ECO:0000259" key="5">
    <source>
        <dbReference type="Pfam" id="PF04542"/>
    </source>
</evidence>
<feature type="domain" description="RNA polymerase sigma factor 70 region 4 type 2" evidence="6">
    <location>
        <begin position="104"/>
        <end position="155"/>
    </location>
</feature>
<dbReference type="InterPro" id="IPR007627">
    <property type="entry name" value="RNA_pol_sigma70_r2"/>
</dbReference>
<dbReference type="InterPro" id="IPR013324">
    <property type="entry name" value="RNA_pol_sigma_r3/r4-like"/>
</dbReference>
<comment type="similarity">
    <text evidence="1">Belongs to the sigma-70 factor family. ECF subfamily.</text>
</comment>
<dbReference type="PANTHER" id="PTHR43133:SF25">
    <property type="entry name" value="RNA POLYMERASE SIGMA FACTOR RFAY-RELATED"/>
    <property type="match status" value="1"/>
</dbReference>
<feature type="domain" description="RNA polymerase sigma-70 region 2" evidence="5">
    <location>
        <begin position="13"/>
        <end position="80"/>
    </location>
</feature>
<accession>A0A9X1N922</accession>
<dbReference type="EMBL" id="JAJOMB010000001">
    <property type="protein sequence ID" value="MCD5309451.1"/>
    <property type="molecule type" value="Genomic_DNA"/>
</dbReference>
<dbReference type="InterPro" id="IPR013325">
    <property type="entry name" value="RNA_pol_sigma_r2"/>
</dbReference>
<evidence type="ECO:0000256" key="3">
    <source>
        <dbReference type="ARBA" id="ARBA00023082"/>
    </source>
</evidence>
<proteinExistence type="inferred from homology"/>
<dbReference type="AlphaFoldDB" id="A0A9X1N922"/>
<dbReference type="NCBIfam" id="TIGR02937">
    <property type="entry name" value="sigma70-ECF"/>
    <property type="match status" value="1"/>
</dbReference>
<dbReference type="PANTHER" id="PTHR43133">
    <property type="entry name" value="RNA POLYMERASE ECF-TYPE SIGMA FACTO"/>
    <property type="match status" value="1"/>
</dbReference>
<evidence type="ECO:0000313" key="7">
    <source>
        <dbReference type="EMBL" id="MCD5309451.1"/>
    </source>
</evidence>
<dbReference type="Pfam" id="PF04542">
    <property type="entry name" value="Sigma70_r2"/>
    <property type="match status" value="1"/>
</dbReference>
<dbReference type="SUPFAM" id="SSF88659">
    <property type="entry name" value="Sigma3 and sigma4 domains of RNA polymerase sigma factors"/>
    <property type="match status" value="1"/>
</dbReference>
<dbReference type="Pfam" id="PF08281">
    <property type="entry name" value="Sigma70_r4_2"/>
    <property type="match status" value="1"/>
</dbReference>
<evidence type="ECO:0000256" key="4">
    <source>
        <dbReference type="ARBA" id="ARBA00023163"/>
    </source>
</evidence>
<keyword evidence="8" id="KW-1185">Reference proteome</keyword>
<evidence type="ECO:0000256" key="1">
    <source>
        <dbReference type="ARBA" id="ARBA00010641"/>
    </source>
</evidence>
<dbReference type="GO" id="GO:0006352">
    <property type="term" value="P:DNA-templated transcription initiation"/>
    <property type="evidence" value="ECO:0007669"/>
    <property type="project" value="InterPro"/>
</dbReference>
<protein>
    <submittedName>
        <fullName evidence="7">Sigma-70 family RNA polymerase sigma factor</fullName>
    </submittedName>
</protein>
<evidence type="ECO:0000313" key="8">
    <source>
        <dbReference type="Proteomes" id="UP001138997"/>
    </source>
</evidence>
<name>A0A9X1N922_9ACTN</name>
<evidence type="ECO:0000256" key="2">
    <source>
        <dbReference type="ARBA" id="ARBA00023015"/>
    </source>
</evidence>
<dbReference type="GO" id="GO:0003677">
    <property type="term" value="F:DNA binding"/>
    <property type="evidence" value="ECO:0007669"/>
    <property type="project" value="InterPro"/>
</dbReference>
<dbReference type="SUPFAM" id="SSF88946">
    <property type="entry name" value="Sigma2 domain of RNA polymerase sigma factors"/>
    <property type="match status" value="1"/>
</dbReference>
<dbReference type="GO" id="GO:0016987">
    <property type="term" value="F:sigma factor activity"/>
    <property type="evidence" value="ECO:0007669"/>
    <property type="project" value="UniProtKB-KW"/>
</dbReference>